<dbReference type="GO" id="GO:0009089">
    <property type="term" value="P:lysine biosynthetic process via diaminopimelate"/>
    <property type="evidence" value="ECO:0007669"/>
    <property type="project" value="UniProtKB-UniPathway"/>
</dbReference>
<dbReference type="InterPro" id="IPR018042">
    <property type="entry name" value="Aspartate_kinase_CS"/>
</dbReference>
<accession>A0A3E4QSC1</accession>
<evidence type="ECO:0000259" key="16">
    <source>
        <dbReference type="Pfam" id="PF22468"/>
    </source>
</evidence>
<gene>
    <name evidence="17" type="ORF">DXC81_05720</name>
</gene>
<dbReference type="Proteomes" id="UP000260943">
    <property type="component" value="Unassembled WGS sequence"/>
</dbReference>
<dbReference type="GO" id="GO:0004072">
    <property type="term" value="F:aspartate kinase activity"/>
    <property type="evidence" value="ECO:0007669"/>
    <property type="project" value="UniProtKB-EC"/>
</dbReference>
<feature type="domain" description="Aspartokinase ACT" evidence="16">
    <location>
        <begin position="375"/>
        <end position="435"/>
    </location>
</feature>
<comment type="similarity">
    <text evidence="3 13">Belongs to the aspartokinase family.</text>
</comment>
<feature type="domain" description="Aspartate/glutamate/uridylate kinase" evidence="15">
    <location>
        <begin position="1"/>
        <end position="263"/>
    </location>
</feature>
<name>A0A3E4QSC1_9ACTN</name>
<keyword evidence="7 12" id="KW-0547">Nucleotide-binding</keyword>
<feature type="binding site" evidence="12">
    <location>
        <begin position="6"/>
        <end position="9"/>
    </location>
    <ligand>
        <name>ATP</name>
        <dbReference type="ChEBI" id="CHEBI:30616"/>
    </ligand>
</feature>
<dbReference type="Gene3D" id="3.40.1160.10">
    <property type="entry name" value="Acetylglutamate kinase-like"/>
    <property type="match status" value="1"/>
</dbReference>
<keyword evidence="14" id="KW-0028">Amino-acid biosynthesis</keyword>
<feature type="binding site" evidence="12">
    <location>
        <position position="50"/>
    </location>
    <ligand>
        <name>substrate</name>
    </ligand>
</feature>
<dbReference type="EC" id="2.7.2.4" evidence="4 13"/>
<evidence type="ECO:0000256" key="3">
    <source>
        <dbReference type="ARBA" id="ARBA00010122"/>
    </source>
</evidence>
<dbReference type="InterPro" id="IPR001048">
    <property type="entry name" value="Asp/Glu/Uridylate_kinase"/>
</dbReference>
<evidence type="ECO:0000256" key="2">
    <source>
        <dbReference type="ARBA" id="ARBA00004766"/>
    </source>
</evidence>
<dbReference type="UniPathway" id="UPA00051">
    <property type="reaction ID" value="UER00462"/>
</dbReference>
<comment type="catalytic activity">
    <reaction evidence="11 13">
        <text>L-aspartate + ATP = 4-phospho-L-aspartate + ADP</text>
        <dbReference type="Rhea" id="RHEA:23776"/>
        <dbReference type="ChEBI" id="CHEBI:29991"/>
        <dbReference type="ChEBI" id="CHEBI:30616"/>
        <dbReference type="ChEBI" id="CHEBI:57535"/>
        <dbReference type="ChEBI" id="CHEBI:456216"/>
        <dbReference type="EC" id="2.7.2.4"/>
    </reaction>
</comment>
<evidence type="ECO:0000256" key="10">
    <source>
        <dbReference type="ARBA" id="ARBA00022915"/>
    </source>
</evidence>
<comment type="caution">
    <text evidence="17">The sequence shown here is derived from an EMBL/GenBank/DDBJ whole genome shotgun (WGS) entry which is preliminary data.</text>
</comment>
<evidence type="ECO:0000259" key="15">
    <source>
        <dbReference type="Pfam" id="PF00696"/>
    </source>
</evidence>
<dbReference type="GO" id="GO:0009090">
    <property type="term" value="P:homoserine biosynthetic process"/>
    <property type="evidence" value="ECO:0007669"/>
    <property type="project" value="TreeGrafter"/>
</dbReference>
<dbReference type="EMBL" id="QSRJ01000006">
    <property type="protein sequence ID" value="RGL10085.1"/>
    <property type="molecule type" value="Genomic_DNA"/>
</dbReference>
<evidence type="ECO:0000256" key="9">
    <source>
        <dbReference type="ARBA" id="ARBA00022840"/>
    </source>
</evidence>
<dbReference type="SUPFAM" id="SSF55021">
    <property type="entry name" value="ACT-like"/>
    <property type="match status" value="2"/>
</dbReference>
<evidence type="ECO:0000256" key="11">
    <source>
        <dbReference type="ARBA" id="ARBA00047872"/>
    </source>
</evidence>
<dbReference type="GO" id="GO:0009088">
    <property type="term" value="P:threonine biosynthetic process"/>
    <property type="evidence" value="ECO:0007669"/>
    <property type="project" value="UniProtKB-UniPathway"/>
</dbReference>
<dbReference type="NCBIfam" id="NF006540">
    <property type="entry name" value="PRK09034.1"/>
    <property type="match status" value="1"/>
</dbReference>
<evidence type="ECO:0000256" key="7">
    <source>
        <dbReference type="ARBA" id="ARBA00022741"/>
    </source>
</evidence>
<comment type="function">
    <text evidence="1">Catalyzes the phosphorylation of the beta-carboxyl group of aspartic acid with ATP to yield 4-phospho-L-aspartate, which is involved in the branched biosynthetic pathway leading to the biosynthesis of amino acids lysine, threonine, isoleucine and methionine.</text>
</comment>
<comment type="pathway">
    <text evidence="14">Amino-acid biosynthesis; L-threonine biosynthesis; L-threonine from L-aspartate: step 1/5.</text>
</comment>
<dbReference type="InterPro" id="IPR054352">
    <property type="entry name" value="ACT_Aspartokinase"/>
</dbReference>
<feature type="binding site" evidence="12">
    <location>
        <begin position="206"/>
        <end position="207"/>
    </location>
    <ligand>
        <name>ATP</name>
        <dbReference type="ChEBI" id="CHEBI:30616"/>
    </ligand>
</feature>
<dbReference type="PIRSF" id="PIRSF000726">
    <property type="entry name" value="Asp_kin"/>
    <property type="match status" value="1"/>
</dbReference>
<evidence type="ECO:0000256" key="12">
    <source>
        <dbReference type="PIRSR" id="PIRSR000726-1"/>
    </source>
</evidence>
<dbReference type="PANTHER" id="PTHR21499:SF67">
    <property type="entry name" value="ASPARTOKINASE 3"/>
    <property type="match status" value="1"/>
</dbReference>
<sequence>MIKITKFGGSSVADAEHFKKIKGIIDADPARRFVVVSACGRRFSGDSKVTDLLYLVDAHVNYHVSCDDLLADIGQRYFDIADELGLSYPIREEFSAFAERASKGGYTTEELVSRGEYFTARLMAEYLGLPFIDATDMVAFHHDGTLSMKRTAELVKKNAREGGFVMPGFYGATKEGKVKLLDRGGGDISGSILAQCLEADLYENWTDVSGFLSADPRIVEGAQPIPRITYEELRELSYMGASVLHEEAVFPVRDAGIPLVIKNTNAPEDPGTIISETAKEGDSEPIITGIAGKRGFLAINVARDRTKSRIGFMRRALSVFERYGVSVEHMPTGVDQFAAVVQASDVKDSLYSLISDIQEEVEPLEIEVVENLALIATVGRNLRGRPGISGHLFGMLGQEGVSVRMITQGCDEINIIIGVEEKDFDLAIKTIYKAFSDENGIVKTSDLEPVRAPF</sequence>
<evidence type="ECO:0000256" key="4">
    <source>
        <dbReference type="ARBA" id="ARBA00013059"/>
    </source>
</evidence>
<keyword evidence="8 13" id="KW-0418">Kinase</keyword>
<comment type="pathway">
    <text evidence="14">Amino-acid biosynthesis; L-methionine biosynthesis via de novo pathway; L-homoserine from L-aspartate: step 1/3.</text>
</comment>
<feature type="binding site" evidence="12">
    <location>
        <position position="217"/>
    </location>
    <ligand>
        <name>ATP</name>
        <dbReference type="ChEBI" id="CHEBI:30616"/>
    </ligand>
</feature>
<dbReference type="InterPro" id="IPR001341">
    <property type="entry name" value="Asp_kinase"/>
</dbReference>
<evidence type="ECO:0000256" key="14">
    <source>
        <dbReference type="RuleBase" id="RU004249"/>
    </source>
</evidence>
<dbReference type="PANTHER" id="PTHR21499">
    <property type="entry name" value="ASPARTATE KINASE"/>
    <property type="match status" value="1"/>
</dbReference>
<dbReference type="GO" id="GO:0005829">
    <property type="term" value="C:cytosol"/>
    <property type="evidence" value="ECO:0007669"/>
    <property type="project" value="TreeGrafter"/>
</dbReference>
<keyword evidence="10" id="KW-0220">Diaminopimelate biosynthesis</keyword>
<evidence type="ECO:0000313" key="17">
    <source>
        <dbReference type="EMBL" id="RGL10085.1"/>
    </source>
</evidence>
<keyword evidence="9 12" id="KW-0067">ATP-binding</keyword>
<keyword evidence="6 13" id="KW-0808">Transferase</keyword>
<evidence type="ECO:0000256" key="13">
    <source>
        <dbReference type="RuleBase" id="RU003448"/>
    </source>
</evidence>
<evidence type="ECO:0000256" key="5">
    <source>
        <dbReference type="ARBA" id="ARBA00016273"/>
    </source>
</evidence>
<dbReference type="InterPro" id="IPR036393">
    <property type="entry name" value="AceGlu_kinase-like_sf"/>
</dbReference>
<dbReference type="GO" id="GO:0019877">
    <property type="term" value="P:diaminopimelate biosynthetic process"/>
    <property type="evidence" value="ECO:0007669"/>
    <property type="project" value="UniProtKB-KW"/>
</dbReference>
<dbReference type="NCBIfam" id="TIGR00657">
    <property type="entry name" value="asp_kinases"/>
    <property type="match status" value="1"/>
</dbReference>
<reference evidence="17 18" key="1">
    <citation type="submission" date="2018-08" db="EMBL/GenBank/DDBJ databases">
        <title>A genome reference for cultivated species of the human gut microbiota.</title>
        <authorList>
            <person name="Zou Y."/>
            <person name="Xue W."/>
            <person name="Luo G."/>
        </authorList>
    </citation>
    <scope>NUCLEOTIDE SEQUENCE [LARGE SCALE GENOMIC DNA]</scope>
    <source>
        <strain evidence="17 18">TF08-14</strain>
    </source>
</reference>
<dbReference type="UniPathway" id="UPA00050">
    <property type="reaction ID" value="UER00461"/>
</dbReference>
<dbReference type="InterPro" id="IPR005260">
    <property type="entry name" value="Asp_kin_monofn"/>
</dbReference>
<dbReference type="CDD" id="cd04916">
    <property type="entry name" value="ACT_AKiii-YclM-BS_2"/>
    <property type="match status" value="1"/>
</dbReference>
<dbReference type="GO" id="GO:0005524">
    <property type="term" value="F:ATP binding"/>
    <property type="evidence" value="ECO:0007669"/>
    <property type="project" value="UniProtKB-KW"/>
</dbReference>
<proteinExistence type="inferred from homology"/>
<feature type="binding site" evidence="12">
    <location>
        <position position="116"/>
    </location>
    <ligand>
        <name>substrate</name>
    </ligand>
</feature>
<evidence type="ECO:0000256" key="1">
    <source>
        <dbReference type="ARBA" id="ARBA00002843"/>
    </source>
</evidence>
<dbReference type="PROSITE" id="PS00324">
    <property type="entry name" value="ASPARTOKINASE"/>
    <property type="match status" value="1"/>
</dbReference>
<dbReference type="RefSeq" id="WP_117679587.1">
    <property type="nucleotide sequence ID" value="NZ_CAJJKC010000001.1"/>
</dbReference>
<comment type="pathway">
    <text evidence="2 14">Amino-acid biosynthesis; L-lysine biosynthesis via DAP pathway; (S)-tetrahydrodipicolinate from L-aspartate: step 1/4.</text>
</comment>
<dbReference type="SUPFAM" id="SSF53633">
    <property type="entry name" value="Carbamate kinase-like"/>
    <property type="match status" value="1"/>
</dbReference>
<evidence type="ECO:0000256" key="8">
    <source>
        <dbReference type="ARBA" id="ARBA00022777"/>
    </source>
</evidence>
<dbReference type="Gene3D" id="3.30.2130.10">
    <property type="entry name" value="VC0802-like"/>
    <property type="match status" value="1"/>
</dbReference>
<organism evidence="17 18">
    <name type="scientific">Collinsella tanakaei</name>
    <dbReference type="NCBI Taxonomy" id="626935"/>
    <lineage>
        <taxon>Bacteria</taxon>
        <taxon>Bacillati</taxon>
        <taxon>Actinomycetota</taxon>
        <taxon>Coriobacteriia</taxon>
        <taxon>Coriobacteriales</taxon>
        <taxon>Coriobacteriaceae</taxon>
        <taxon>Collinsella</taxon>
    </lineage>
</organism>
<evidence type="ECO:0000313" key="18">
    <source>
        <dbReference type="Proteomes" id="UP000260943"/>
    </source>
</evidence>
<evidence type="ECO:0000256" key="6">
    <source>
        <dbReference type="ARBA" id="ARBA00022679"/>
    </source>
</evidence>
<dbReference type="Pfam" id="PF00696">
    <property type="entry name" value="AA_kinase"/>
    <property type="match status" value="1"/>
</dbReference>
<protein>
    <recommendedName>
        <fullName evidence="5 13">Aspartokinase</fullName>
        <ecNumber evidence="4 13">2.7.2.4</ecNumber>
    </recommendedName>
</protein>
<dbReference type="UniPathway" id="UPA00034">
    <property type="reaction ID" value="UER00015"/>
</dbReference>
<dbReference type="AlphaFoldDB" id="A0A3E4QSC1"/>
<dbReference type="Pfam" id="PF22468">
    <property type="entry name" value="ACT_9"/>
    <property type="match status" value="1"/>
</dbReference>
<dbReference type="InterPro" id="IPR045865">
    <property type="entry name" value="ACT-like_dom_sf"/>
</dbReference>